<dbReference type="PANTHER" id="PTHR41521:SF4">
    <property type="entry name" value="BLR0684 PROTEIN"/>
    <property type="match status" value="1"/>
</dbReference>
<dbReference type="Proteomes" id="UP000325849">
    <property type="component" value="Unassembled WGS sequence"/>
</dbReference>
<dbReference type="Pfam" id="PF07045">
    <property type="entry name" value="DUF1330"/>
    <property type="match status" value="1"/>
</dbReference>
<proteinExistence type="predicted"/>
<dbReference type="EMBL" id="VJZD01000059">
    <property type="protein sequence ID" value="MPY32905.1"/>
    <property type="molecule type" value="Genomic_DNA"/>
</dbReference>
<dbReference type="PANTHER" id="PTHR41521">
    <property type="match status" value="1"/>
</dbReference>
<name>A0A5N8VG11_9ACTN</name>
<organism evidence="2 3">
    <name type="scientific">Streptomyces adustus</name>
    <dbReference type="NCBI Taxonomy" id="1609272"/>
    <lineage>
        <taxon>Bacteria</taxon>
        <taxon>Bacillati</taxon>
        <taxon>Actinomycetota</taxon>
        <taxon>Actinomycetes</taxon>
        <taxon>Kitasatosporales</taxon>
        <taxon>Streptomycetaceae</taxon>
        <taxon>Streptomyces</taxon>
    </lineage>
</organism>
<evidence type="ECO:0000313" key="2">
    <source>
        <dbReference type="EMBL" id="MPY32905.1"/>
    </source>
</evidence>
<sequence length="123" mass="13573">MTAPRGYVIGYLENVAICPEIAEYLERIKATMAPYGGRFLVHGGRLVVHEGTWNGGIVILEIPDPTRAQEWYESPDYRATLPLRTEHATSMLALVEGVPGSYRASDKIRQPFPLHNAPAGPTN</sequence>
<accession>A0A5N8VG11</accession>
<gene>
    <name evidence="2" type="ORF">FNH09_17020</name>
</gene>
<dbReference type="Gene3D" id="3.30.70.100">
    <property type="match status" value="1"/>
</dbReference>
<dbReference type="AlphaFoldDB" id="A0A5N8VG11"/>
<reference evidence="2 3" key="1">
    <citation type="submission" date="2019-07" db="EMBL/GenBank/DDBJ databases">
        <title>New species of Amycolatopsis and Streptomyces.</title>
        <authorList>
            <person name="Duangmal K."/>
            <person name="Teo W.F.A."/>
            <person name="Lipun K."/>
        </authorList>
    </citation>
    <scope>NUCLEOTIDE SEQUENCE [LARGE SCALE GENOMIC DNA]</scope>
    <source>
        <strain evidence="2 3">NBRC 109810</strain>
    </source>
</reference>
<protein>
    <submittedName>
        <fullName evidence="2">DUF1330 domain-containing protein</fullName>
    </submittedName>
</protein>
<dbReference type="OrthoDB" id="9806380at2"/>
<evidence type="ECO:0000313" key="3">
    <source>
        <dbReference type="Proteomes" id="UP000325849"/>
    </source>
</evidence>
<evidence type="ECO:0000259" key="1">
    <source>
        <dbReference type="Pfam" id="PF07045"/>
    </source>
</evidence>
<dbReference type="InterPro" id="IPR010753">
    <property type="entry name" value="DUF1330"/>
</dbReference>
<keyword evidence="3" id="KW-1185">Reference proteome</keyword>
<dbReference type="SUPFAM" id="SSF54909">
    <property type="entry name" value="Dimeric alpha+beta barrel"/>
    <property type="match status" value="1"/>
</dbReference>
<feature type="domain" description="DUF1330" evidence="1">
    <location>
        <begin position="6"/>
        <end position="98"/>
    </location>
</feature>
<dbReference type="InterPro" id="IPR011008">
    <property type="entry name" value="Dimeric_a/b-barrel"/>
</dbReference>
<comment type="caution">
    <text evidence="2">The sequence shown here is derived from an EMBL/GenBank/DDBJ whole genome shotgun (WGS) entry which is preliminary data.</text>
</comment>